<evidence type="ECO:0000313" key="2">
    <source>
        <dbReference type="Proteomes" id="UP000236291"/>
    </source>
</evidence>
<comment type="caution">
    <text evidence="1">The sequence shown here is derived from an EMBL/GenBank/DDBJ whole genome shotgun (WGS) entry which is preliminary data.</text>
</comment>
<feature type="non-terminal residue" evidence="1">
    <location>
        <position position="51"/>
    </location>
</feature>
<name>A0A2K3K3H0_TRIPR</name>
<evidence type="ECO:0000313" key="1">
    <source>
        <dbReference type="EMBL" id="PNX60855.1"/>
    </source>
</evidence>
<dbReference type="Proteomes" id="UP000236291">
    <property type="component" value="Unassembled WGS sequence"/>
</dbReference>
<dbReference type="AlphaFoldDB" id="A0A2K3K3H0"/>
<organism evidence="1 2">
    <name type="scientific">Trifolium pratense</name>
    <name type="common">Red clover</name>
    <dbReference type="NCBI Taxonomy" id="57577"/>
    <lineage>
        <taxon>Eukaryota</taxon>
        <taxon>Viridiplantae</taxon>
        <taxon>Streptophyta</taxon>
        <taxon>Embryophyta</taxon>
        <taxon>Tracheophyta</taxon>
        <taxon>Spermatophyta</taxon>
        <taxon>Magnoliopsida</taxon>
        <taxon>eudicotyledons</taxon>
        <taxon>Gunneridae</taxon>
        <taxon>Pentapetalae</taxon>
        <taxon>rosids</taxon>
        <taxon>fabids</taxon>
        <taxon>Fabales</taxon>
        <taxon>Fabaceae</taxon>
        <taxon>Papilionoideae</taxon>
        <taxon>50 kb inversion clade</taxon>
        <taxon>NPAAA clade</taxon>
        <taxon>Hologalegina</taxon>
        <taxon>IRL clade</taxon>
        <taxon>Trifolieae</taxon>
        <taxon>Trifolium</taxon>
    </lineage>
</organism>
<reference evidence="1 2" key="1">
    <citation type="journal article" date="2014" name="Am. J. Bot.">
        <title>Genome assembly and annotation for red clover (Trifolium pratense; Fabaceae).</title>
        <authorList>
            <person name="Istvanek J."/>
            <person name="Jaros M."/>
            <person name="Krenek A."/>
            <person name="Repkova J."/>
        </authorList>
    </citation>
    <scope>NUCLEOTIDE SEQUENCE [LARGE SCALE GENOMIC DNA]</scope>
    <source>
        <strain evidence="2">cv. Tatra</strain>
        <tissue evidence="1">Young leaves</tissue>
    </source>
</reference>
<protein>
    <submittedName>
        <fullName evidence="1">Uncharacterized protein</fullName>
    </submittedName>
</protein>
<accession>A0A2K3K3H0</accession>
<gene>
    <name evidence="1" type="ORF">L195_g060383</name>
</gene>
<dbReference type="EMBL" id="ASHM01138741">
    <property type="protein sequence ID" value="PNX60855.1"/>
    <property type="molecule type" value="Genomic_DNA"/>
</dbReference>
<sequence>MSSTGVVRHCSPDLRLANRTGSPRLATIRSANNTGHQLFINRFKCIRALVT</sequence>
<proteinExistence type="predicted"/>
<reference evidence="1 2" key="2">
    <citation type="journal article" date="2017" name="Front. Plant Sci.">
        <title>Gene Classification and Mining of Molecular Markers Useful in Red Clover (Trifolium pratense) Breeding.</title>
        <authorList>
            <person name="Istvanek J."/>
            <person name="Dluhosova J."/>
            <person name="Dluhos P."/>
            <person name="Patkova L."/>
            <person name="Nedelnik J."/>
            <person name="Repkova J."/>
        </authorList>
    </citation>
    <scope>NUCLEOTIDE SEQUENCE [LARGE SCALE GENOMIC DNA]</scope>
    <source>
        <strain evidence="2">cv. Tatra</strain>
        <tissue evidence="1">Young leaves</tissue>
    </source>
</reference>